<dbReference type="EMBL" id="LXQA010057618">
    <property type="protein sequence ID" value="MCI05124.1"/>
    <property type="molecule type" value="Genomic_DNA"/>
</dbReference>
<evidence type="ECO:0000256" key="1">
    <source>
        <dbReference type="SAM" id="MobiDB-lite"/>
    </source>
</evidence>
<keyword evidence="3" id="KW-1185">Reference proteome</keyword>
<dbReference type="PANTHER" id="PTHR13596:SF14">
    <property type="entry name" value="4F5 FAMILY PROTEIN"/>
    <property type="match status" value="1"/>
</dbReference>
<organism evidence="2 3">
    <name type="scientific">Trifolium medium</name>
    <dbReference type="NCBI Taxonomy" id="97028"/>
    <lineage>
        <taxon>Eukaryota</taxon>
        <taxon>Viridiplantae</taxon>
        <taxon>Streptophyta</taxon>
        <taxon>Embryophyta</taxon>
        <taxon>Tracheophyta</taxon>
        <taxon>Spermatophyta</taxon>
        <taxon>Magnoliopsida</taxon>
        <taxon>eudicotyledons</taxon>
        <taxon>Gunneridae</taxon>
        <taxon>Pentapetalae</taxon>
        <taxon>rosids</taxon>
        <taxon>fabids</taxon>
        <taxon>Fabales</taxon>
        <taxon>Fabaceae</taxon>
        <taxon>Papilionoideae</taxon>
        <taxon>50 kb inversion clade</taxon>
        <taxon>NPAAA clade</taxon>
        <taxon>Hologalegina</taxon>
        <taxon>IRL clade</taxon>
        <taxon>Trifolieae</taxon>
        <taxon>Trifolium</taxon>
    </lineage>
</organism>
<accession>A0A392NX05</accession>
<evidence type="ECO:0000313" key="2">
    <source>
        <dbReference type="EMBL" id="MCI04348.1"/>
    </source>
</evidence>
<name>A0A392NX05_9FABA</name>
<dbReference type="Proteomes" id="UP000265520">
    <property type="component" value="Unassembled WGS sequence"/>
</dbReference>
<dbReference type="InterPro" id="IPR040211">
    <property type="entry name" value="SERF1/2-like"/>
</dbReference>
<sequence>DRERAQARANQKAKQSKSDGLTPEQRRERDAKALQEKAARKAGQRAGGSNMGGGGGGDK</sequence>
<dbReference type="EMBL" id="LXQA010055085">
    <property type="protein sequence ID" value="MCI04348.1"/>
    <property type="molecule type" value="Genomic_DNA"/>
</dbReference>
<comment type="caution">
    <text evidence="2">The sequence shown here is derived from an EMBL/GenBank/DDBJ whole genome shotgun (WGS) entry which is preliminary data.</text>
</comment>
<proteinExistence type="predicted"/>
<reference evidence="2 3" key="1">
    <citation type="journal article" date="2018" name="Front. Plant Sci.">
        <title>Red Clover (Trifolium pratense) and Zigzag Clover (T. medium) - A Picture of Genomic Similarities and Differences.</title>
        <authorList>
            <person name="Dluhosova J."/>
            <person name="Istvanek J."/>
            <person name="Nedelnik J."/>
            <person name="Repkova J."/>
        </authorList>
    </citation>
    <scope>NUCLEOTIDE SEQUENCE [LARGE SCALE GENOMIC DNA]</scope>
    <source>
        <strain evidence="2">10/8</strain>
        <strain evidence="3">cv. 10/8</strain>
        <tissue evidence="2">Leaf</tissue>
    </source>
</reference>
<feature type="compositionally biased region" description="Gly residues" evidence="1">
    <location>
        <begin position="45"/>
        <end position="59"/>
    </location>
</feature>
<feature type="compositionally biased region" description="Basic and acidic residues" evidence="1">
    <location>
        <begin position="24"/>
        <end position="39"/>
    </location>
</feature>
<feature type="non-terminal residue" evidence="2">
    <location>
        <position position="1"/>
    </location>
</feature>
<evidence type="ECO:0000313" key="3">
    <source>
        <dbReference type="Proteomes" id="UP000265520"/>
    </source>
</evidence>
<feature type="region of interest" description="Disordered" evidence="1">
    <location>
        <begin position="1"/>
        <end position="59"/>
    </location>
</feature>
<dbReference type="AlphaFoldDB" id="A0A392NX05"/>
<protein>
    <submittedName>
        <fullName evidence="2">Putative SERF-like protein-like</fullName>
    </submittedName>
</protein>
<dbReference type="PANTHER" id="PTHR13596">
    <property type="entry name" value="SMALL EDRK-RICH FACTOR 1"/>
    <property type="match status" value="1"/>
</dbReference>